<evidence type="ECO:0000313" key="2">
    <source>
        <dbReference type="EMBL" id="CAD8692839.1"/>
    </source>
</evidence>
<gene>
    <name evidence="2" type="ORF">CLEI1391_LOCUS17022</name>
</gene>
<dbReference type="Gene3D" id="3.90.20.10">
    <property type="match status" value="1"/>
</dbReference>
<reference evidence="2" key="1">
    <citation type="submission" date="2021-01" db="EMBL/GenBank/DDBJ databases">
        <authorList>
            <person name="Corre E."/>
            <person name="Pelletier E."/>
            <person name="Niang G."/>
            <person name="Scheremetjew M."/>
            <person name="Finn R."/>
            <person name="Kale V."/>
            <person name="Holt S."/>
            <person name="Cochrane G."/>
            <person name="Meng A."/>
            <person name="Brown T."/>
            <person name="Cohen L."/>
        </authorList>
    </citation>
    <scope>NUCLEOTIDE SEQUENCE</scope>
    <source>
        <strain evidence="2">SAG 11-49</strain>
    </source>
</reference>
<feature type="compositionally biased region" description="Basic and acidic residues" evidence="1">
    <location>
        <begin position="60"/>
        <end position="71"/>
    </location>
</feature>
<proteinExistence type="predicted"/>
<organism evidence="2">
    <name type="scientific">Chlamydomonas leiostraca</name>
    <dbReference type="NCBI Taxonomy" id="1034604"/>
    <lineage>
        <taxon>Eukaryota</taxon>
        <taxon>Viridiplantae</taxon>
        <taxon>Chlorophyta</taxon>
        <taxon>core chlorophytes</taxon>
        <taxon>Chlorophyceae</taxon>
        <taxon>CS clade</taxon>
        <taxon>Chlamydomonadales</taxon>
        <taxon>Chlamydomonadaceae</taxon>
        <taxon>Chlamydomonas</taxon>
    </lineage>
</organism>
<sequence>MYACFHTLSMNIRPTCVSHQRHPQCLCRRVLSPSVVSRQQQARGSVRASSSMSGNSGAGSKDDSSSSRQEAKATSGEGSRQQAEQEASGQLDRMEAAIAQLGERLNNRLGKMDSRLNQMDNRLGQMDKKLGHAIEAAWRSTIVAQEGMVASQPMLINSIDRLADFIGTSLLKDLTQRTDLAHALAKHLIEDKTADKMLGRMAQDILSIDSHSSSAMLRHMRNAYSQHSFGAPNMQPTDKAHAIGKFIGELNRHPYDHHKALMRTLLRIKDLFELPTQESQVAALLGTQGAGMCMAVFAAQQLLTSQCDQAKGAGRSAHAHEAVAAISAAGLCSQQPVHKFNNIYVGQHAVEMDVRGNIMMRDGSAMVWVGEIKSSVKQFGAGLQQLALRLALFEWALRTARPDLLSVTKTGKLYLPQYEAESVAPLYEVVPTGHLFMVVGI</sequence>
<evidence type="ECO:0000256" key="1">
    <source>
        <dbReference type="SAM" id="MobiDB-lite"/>
    </source>
</evidence>
<name>A0A7S0WZG6_9CHLO</name>
<feature type="region of interest" description="Disordered" evidence="1">
    <location>
        <begin position="36"/>
        <end position="91"/>
    </location>
</feature>
<protein>
    <submittedName>
        <fullName evidence="2">Uncharacterized protein</fullName>
    </submittedName>
</protein>
<dbReference type="AlphaFoldDB" id="A0A7S0WZG6"/>
<accession>A0A7S0WZG6</accession>
<dbReference type="EMBL" id="HBFB01030454">
    <property type="protein sequence ID" value="CAD8692839.1"/>
    <property type="molecule type" value="Transcribed_RNA"/>
</dbReference>
<feature type="compositionally biased region" description="Polar residues" evidence="1">
    <location>
        <begin position="76"/>
        <end position="88"/>
    </location>
</feature>
<feature type="compositionally biased region" description="Low complexity" evidence="1">
    <location>
        <begin position="42"/>
        <end position="59"/>
    </location>
</feature>